<dbReference type="PANTHER" id="PTHR43581:SF2">
    <property type="entry name" value="EXCINUCLEASE ATPASE SUBUNIT"/>
    <property type="match status" value="1"/>
</dbReference>
<dbReference type="Pfam" id="PF13476">
    <property type="entry name" value="AAA_23"/>
    <property type="match status" value="1"/>
</dbReference>
<dbReference type="EMBL" id="JAOBTW010000007">
    <property type="protein sequence ID" value="MDZ7281974.1"/>
    <property type="molecule type" value="Genomic_DNA"/>
</dbReference>
<dbReference type="InterPro" id="IPR038729">
    <property type="entry name" value="Rad50/SbcC_AAA"/>
</dbReference>
<protein>
    <submittedName>
        <fullName evidence="2">AAA family ATPase</fullName>
    </submittedName>
</protein>
<evidence type="ECO:0000259" key="1">
    <source>
        <dbReference type="SMART" id="SM00382"/>
    </source>
</evidence>
<dbReference type="RefSeq" id="WP_322539145.1">
    <property type="nucleotide sequence ID" value="NZ_JAOBTW010000007.1"/>
</dbReference>
<dbReference type="Gene3D" id="3.40.50.300">
    <property type="entry name" value="P-loop containing nucleotide triphosphate hydrolases"/>
    <property type="match status" value="2"/>
</dbReference>
<proteinExistence type="predicted"/>
<name>A0ABU5LPV9_9SPHN</name>
<dbReference type="InterPro" id="IPR051396">
    <property type="entry name" value="Bact_Antivir_Def_Nuclease"/>
</dbReference>
<feature type="domain" description="AAA+ ATPase" evidence="1">
    <location>
        <begin position="353"/>
        <end position="635"/>
    </location>
</feature>
<dbReference type="Proteomes" id="UP001292182">
    <property type="component" value="Unassembled WGS sequence"/>
</dbReference>
<dbReference type="SMART" id="SM00382">
    <property type="entry name" value="AAA"/>
    <property type="match status" value="1"/>
</dbReference>
<comment type="caution">
    <text evidence="2">The sequence shown here is derived from an EMBL/GenBank/DDBJ whole genome shotgun (WGS) entry which is preliminary data.</text>
</comment>
<dbReference type="Pfam" id="PF13304">
    <property type="entry name" value="AAA_21"/>
    <property type="match status" value="1"/>
</dbReference>
<dbReference type="InterPro" id="IPR003959">
    <property type="entry name" value="ATPase_AAA_core"/>
</dbReference>
<sequence>MLDIDRHNEPVPACLSDGRSAHARDALRSAFATTIEISSQTRFSMKGLTIEDPELQASLERLFHGHCAFCERAVPTRPYRFRPTEEAGPTADAHPDYGDRAHLYYTWLANSWDNIYPICADCMPLEPSVFPVRGKRCPLPDRSDIELYAEQPTGTWRVAPTDKPILLDPTGGEDFRKHLLVLPDGQMFGIDERGRFSVRHFNLDRPDAEASRRKALRSYFKRLVNNSAKGTKGLFDFDQLLHGGSWFLLLYQLARKLGGGGGNRPALSIKRIESYYRARMRRPDFGENLQAAHDALEEDLDALLNAEPDKAIAPSITAARPVQFKIENFKSIETLTVTLPSPPPPSDDTKTLKANALMILGENATGKSSILEAMALALASDAARRGLAREASQFMLGPRFLGGKGPSRKGRVEVTYEDGRTEIMRVEPSWPRSKRAEVESPRIPAFAYGAFRFFLRADKRRHASTTILSLFDPAYVLPNPERWLASLHGKPQFTEVVRALRSILAVDQEFDVIAPDEDDEFCLSIATELPDGTTSSIQTPLIAVSSGFRAVLAMACDIMRGLLDIQGSHSPSLARARGIVLIDEVEAHLHPRWKMRIMSGLRQSLPNVTFIVTTHDPLCLRGMASNEVLALRRMRRHDPEPGALPEIVEPLTNLPVIDMLTVEQLLTSDLFDLFSTDAADMEDSLAQTGDLLALEKAGQLQPEAAEKLATLRAKLQHQVIHALPIGSTRVERLVQDAVESYLRKRRVTPAQGLQALNDATKASIVDALDRL</sequence>
<evidence type="ECO:0000313" key="3">
    <source>
        <dbReference type="Proteomes" id="UP001292182"/>
    </source>
</evidence>
<dbReference type="InterPro" id="IPR027417">
    <property type="entry name" value="P-loop_NTPase"/>
</dbReference>
<reference evidence="3" key="1">
    <citation type="submission" date="2023-07" db="EMBL/GenBank/DDBJ databases">
        <title>Whole genome sequence analysis of rice epiphytic Sphingomonas sanguinis OsEp_Plm_15B2.</title>
        <authorList>
            <person name="Sahu K.P."/>
            <person name="Asharani P."/>
            <person name="Reddy B."/>
            <person name="Kumar A."/>
        </authorList>
    </citation>
    <scope>NUCLEOTIDE SEQUENCE [LARGE SCALE GENOMIC DNA]</scope>
    <source>
        <strain evidence="3">OsEp_Plm_15B2</strain>
    </source>
</reference>
<accession>A0ABU5LPV9</accession>
<organism evidence="2 3">
    <name type="scientific">Sphingomonas sanguinis</name>
    <dbReference type="NCBI Taxonomy" id="33051"/>
    <lineage>
        <taxon>Bacteria</taxon>
        <taxon>Pseudomonadati</taxon>
        <taxon>Pseudomonadota</taxon>
        <taxon>Alphaproteobacteria</taxon>
        <taxon>Sphingomonadales</taxon>
        <taxon>Sphingomonadaceae</taxon>
        <taxon>Sphingomonas</taxon>
    </lineage>
</organism>
<gene>
    <name evidence="2" type="ORF">N4G62_08040</name>
</gene>
<keyword evidence="3" id="KW-1185">Reference proteome</keyword>
<dbReference type="CDD" id="cd00267">
    <property type="entry name" value="ABC_ATPase"/>
    <property type="match status" value="1"/>
</dbReference>
<evidence type="ECO:0000313" key="2">
    <source>
        <dbReference type="EMBL" id="MDZ7281974.1"/>
    </source>
</evidence>
<dbReference type="PANTHER" id="PTHR43581">
    <property type="entry name" value="ATP/GTP PHOSPHATASE"/>
    <property type="match status" value="1"/>
</dbReference>
<dbReference type="InterPro" id="IPR003593">
    <property type="entry name" value="AAA+_ATPase"/>
</dbReference>
<dbReference type="SUPFAM" id="SSF52540">
    <property type="entry name" value="P-loop containing nucleoside triphosphate hydrolases"/>
    <property type="match status" value="1"/>
</dbReference>